<dbReference type="Gene3D" id="3.30.70.360">
    <property type="match status" value="2"/>
</dbReference>
<dbReference type="SUPFAM" id="SSF55031">
    <property type="entry name" value="Bacterial exopeptidase dimerisation domain"/>
    <property type="match status" value="1"/>
</dbReference>
<evidence type="ECO:0000256" key="4">
    <source>
        <dbReference type="ARBA" id="ARBA00022723"/>
    </source>
</evidence>
<keyword evidence="4" id="KW-0479">Metal-binding</keyword>
<dbReference type="SUPFAM" id="SSF53187">
    <property type="entry name" value="Zn-dependent exopeptidases"/>
    <property type="match status" value="1"/>
</dbReference>
<sequence length="474" mass="50455">MTNPLLSPSFTIDKDRFLADLSGLLAIESVRDDALTAPGAPFGPGPAAALAYMLDLADRDGFDTANIDGYAGRIAWGSGDEILGILVHLDVVPATGHWTTPPFQATVRDGYLYARGAADDKGPAMAAYYALLALKETGFVPQKQIHLILGTDEERDWGCLNRYFETEPMPDLGFSPDADFPLINGEKGMLTLCLTAPTPAADAAPLTFAAGERSNMVPDEARASLSLAPDAAASLKNHYITWLQKSGLTGQAAIKEEGLVLTLQGKSAHGAEPEAGINAATALARFLTEADVASGPIKQWLAFISACLHQQTDGSGLGIDAEDPVMGAVTVNAGIVNFMPDSNRLVINIRYPRGVDRDRILAQVSALAADYGLQTSPCEKDKPVHYIPEDDPLVATLLAVYRQESGDETAQPLSIGGGTYARMMPRAVAYGPLFPGEDGHLHQPDEHIALSSLYRAVTIYADAIRRLTAEPDSL</sequence>
<organism evidence="10 11">
    <name type="scientific">Peptococcus niger</name>
    <dbReference type="NCBI Taxonomy" id="2741"/>
    <lineage>
        <taxon>Bacteria</taxon>
        <taxon>Bacillati</taxon>
        <taxon>Bacillota</taxon>
        <taxon>Clostridia</taxon>
        <taxon>Eubacteriales</taxon>
        <taxon>Peptococcaceae</taxon>
        <taxon>Peptococcus</taxon>
    </lineage>
</organism>
<dbReference type="PANTHER" id="PTHR43808:SF31">
    <property type="entry name" value="N-ACETYL-L-CITRULLINE DEACETYLASE"/>
    <property type="match status" value="1"/>
</dbReference>
<dbReference type="GO" id="GO:0008777">
    <property type="term" value="F:acetylornithine deacetylase activity"/>
    <property type="evidence" value="ECO:0007669"/>
    <property type="project" value="TreeGrafter"/>
</dbReference>
<dbReference type="CDD" id="cd03888">
    <property type="entry name" value="M20_PepV"/>
    <property type="match status" value="1"/>
</dbReference>
<accession>A0A1G6WZ59</accession>
<dbReference type="Gene3D" id="3.40.630.10">
    <property type="entry name" value="Zn peptidases"/>
    <property type="match status" value="1"/>
</dbReference>
<dbReference type="InterPro" id="IPR010964">
    <property type="entry name" value="M20A_pepV-rel"/>
</dbReference>
<keyword evidence="5" id="KW-0378">Hydrolase</keyword>
<dbReference type="Pfam" id="PF07687">
    <property type="entry name" value="M20_dimer"/>
    <property type="match status" value="1"/>
</dbReference>
<comment type="cofactor">
    <cofactor evidence="1">
        <name>Zn(2+)</name>
        <dbReference type="ChEBI" id="CHEBI:29105"/>
    </cofactor>
</comment>
<dbReference type="InterPro" id="IPR036264">
    <property type="entry name" value="Bact_exopeptidase_dim_dom"/>
</dbReference>
<dbReference type="InterPro" id="IPR011650">
    <property type="entry name" value="Peptidase_M20_dimer"/>
</dbReference>
<keyword evidence="11" id="KW-1185">Reference proteome</keyword>
<keyword evidence="7" id="KW-0224">Dipeptidase</keyword>
<dbReference type="GO" id="GO:0008237">
    <property type="term" value="F:metallopeptidase activity"/>
    <property type="evidence" value="ECO:0007669"/>
    <property type="project" value="UniProtKB-KW"/>
</dbReference>
<protein>
    <submittedName>
        <fullName evidence="10">Dipeptidase, putative</fullName>
    </submittedName>
</protein>
<dbReference type="AlphaFoldDB" id="A0A1G6WZ59"/>
<dbReference type="GO" id="GO:0006526">
    <property type="term" value="P:L-arginine biosynthetic process"/>
    <property type="evidence" value="ECO:0007669"/>
    <property type="project" value="TreeGrafter"/>
</dbReference>
<keyword evidence="8" id="KW-0482">Metalloprotease</keyword>
<reference evidence="10 11" key="1">
    <citation type="submission" date="2016-10" db="EMBL/GenBank/DDBJ databases">
        <authorList>
            <person name="de Groot N.N."/>
        </authorList>
    </citation>
    <scope>NUCLEOTIDE SEQUENCE [LARGE SCALE GENOMIC DNA]</scope>
    <source>
        <strain evidence="10 11">DSM 20475</strain>
    </source>
</reference>
<evidence type="ECO:0000313" key="11">
    <source>
        <dbReference type="Proteomes" id="UP000198995"/>
    </source>
</evidence>
<proteinExistence type="inferred from homology"/>
<dbReference type="InterPro" id="IPR002933">
    <property type="entry name" value="Peptidase_M20"/>
</dbReference>
<dbReference type="Proteomes" id="UP000198995">
    <property type="component" value="Unassembled WGS sequence"/>
</dbReference>
<dbReference type="Pfam" id="PF01546">
    <property type="entry name" value="Peptidase_M20"/>
    <property type="match status" value="1"/>
</dbReference>
<evidence type="ECO:0000256" key="1">
    <source>
        <dbReference type="ARBA" id="ARBA00001947"/>
    </source>
</evidence>
<keyword evidence="3" id="KW-0645">Protease</keyword>
<feature type="domain" description="Peptidase M20 dimerisation" evidence="9">
    <location>
        <begin position="260"/>
        <end position="372"/>
    </location>
</feature>
<evidence type="ECO:0000256" key="6">
    <source>
        <dbReference type="ARBA" id="ARBA00022833"/>
    </source>
</evidence>
<dbReference type="NCBIfam" id="NF005591">
    <property type="entry name" value="PRK07318.1"/>
    <property type="match status" value="1"/>
</dbReference>
<dbReference type="NCBIfam" id="TIGR01887">
    <property type="entry name" value="dipeptidaselike"/>
    <property type="match status" value="1"/>
</dbReference>
<gene>
    <name evidence="10" type="ORF">SAMN04489866_1069</name>
</gene>
<evidence type="ECO:0000256" key="3">
    <source>
        <dbReference type="ARBA" id="ARBA00022670"/>
    </source>
</evidence>
<evidence type="ECO:0000256" key="2">
    <source>
        <dbReference type="ARBA" id="ARBA00006247"/>
    </source>
</evidence>
<evidence type="ECO:0000313" key="10">
    <source>
        <dbReference type="EMBL" id="SDD71250.1"/>
    </source>
</evidence>
<dbReference type="GO" id="GO:0008270">
    <property type="term" value="F:zinc ion binding"/>
    <property type="evidence" value="ECO:0007669"/>
    <property type="project" value="InterPro"/>
</dbReference>
<evidence type="ECO:0000256" key="8">
    <source>
        <dbReference type="ARBA" id="ARBA00023049"/>
    </source>
</evidence>
<name>A0A1G6WZ59_PEPNI</name>
<evidence type="ECO:0000256" key="7">
    <source>
        <dbReference type="ARBA" id="ARBA00022997"/>
    </source>
</evidence>
<comment type="similarity">
    <text evidence="2">Belongs to the peptidase M20A family.</text>
</comment>
<evidence type="ECO:0000256" key="5">
    <source>
        <dbReference type="ARBA" id="ARBA00022801"/>
    </source>
</evidence>
<dbReference type="GO" id="GO:0006508">
    <property type="term" value="P:proteolysis"/>
    <property type="evidence" value="ECO:0007669"/>
    <property type="project" value="UniProtKB-KW"/>
</dbReference>
<dbReference type="RefSeq" id="WP_159428004.1">
    <property type="nucleotide sequence ID" value="NZ_FNAF01000006.1"/>
</dbReference>
<dbReference type="InterPro" id="IPR050072">
    <property type="entry name" value="Peptidase_M20A"/>
</dbReference>
<dbReference type="PANTHER" id="PTHR43808">
    <property type="entry name" value="ACETYLORNITHINE DEACETYLASE"/>
    <property type="match status" value="1"/>
</dbReference>
<dbReference type="STRING" id="2741.SAMN04489866_1069"/>
<evidence type="ECO:0000259" key="9">
    <source>
        <dbReference type="Pfam" id="PF07687"/>
    </source>
</evidence>
<dbReference type="OrthoDB" id="9761532at2"/>
<dbReference type="GO" id="GO:0016805">
    <property type="term" value="F:dipeptidase activity"/>
    <property type="evidence" value="ECO:0007669"/>
    <property type="project" value="UniProtKB-KW"/>
</dbReference>
<keyword evidence="6" id="KW-0862">Zinc</keyword>
<dbReference type="EMBL" id="FNAF01000006">
    <property type="protein sequence ID" value="SDD71250.1"/>
    <property type="molecule type" value="Genomic_DNA"/>
</dbReference>